<dbReference type="GO" id="GO:0001561">
    <property type="term" value="P:fatty acid alpha-oxidation"/>
    <property type="evidence" value="ECO:0007669"/>
    <property type="project" value="InterPro"/>
</dbReference>
<dbReference type="SUPFAM" id="SSF51197">
    <property type="entry name" value="Clavaminate synthase-like"/>
    <property type="match status" value="1"/>
</dbReference>
<comment type="caution">
    <text evidence="1">The sequence shown here is derived from an EMBL/GenBank/DDBJ whole genome shotgun (WGS) entry which is preliminary data.</text>
</comment>
<sequence>MKDFVSGISLAAFRSDAETETTMAMCPSAMAIQKNIPIYDGASVTEAIAPEWAGVIGQGPGVFVIKRAFADMGAIDSATEAFRAIIAQERAEGIAAGDHFAKAGANDRIWNSLQKLCLHDPAVYARYMANPVIDIACRAWLGPGYQLATQVNQVRPGGKAQAPHRDYHLGFMSPDQMALYPDHIHATGPTLILQGGVAHCDMPVESGTTKLLPHSQRYLHGYIAATRPEFRDYFEAHHVQLPLEKGDAIFFSPALFHAAGENRTADVVRMVNLIQTASAFARHMENLDRTAMVRAVYPHLAALSPEGRRAVIAATADGYPFPTNLDTDPPIGGLAPETQQDLLARAVAEGWDQARLETALEDQARKRRA</sequence>
<reference evidence="1 2" key="1">
    <citation type="submission" date="2018-09" db="EMBL/GenBank/DDBJ databases">
        <title>Gemmobacter lutimaris sp. nov., a marine bacterium isolated from tidal flat.</title>
        <authorList>
            <person name="Lee D.W."/>
            <person name="Yoo Y."/>
            <person name="Kim J.-J."/>
            <person name="Kim B.S."/>
        </authorList>
    </citation>
    <scope>NUCLEOTIDE SEQUENCE [LARGE SCALE GENOMIC DNA]</scope>
    <source>
        <strain evidence="1 2">YJ-T1-11</strain>
    </source>
</reference>
<dbReference type="PANTHER" id="PTHR21308:SF8">
    <property type="entry name" value="PHYTANOYL-COA DIOXYGENASE FAMILY PROTEIN (AFU_ORTHOLOGUE AFUA_2G09620)"/>
    <property type="match status" value="1"/>
</dbReference>
<accession>A0A398BSE2</accession>
<dbReference type="PANTHER" id="PTHR21308">
    <property type="entry name" value="PHYTANOYL-COA ALPHA-HYDROXYLASE"/>
    <property type="match status" value="1"/>
</dbReference>
<dbReference type="OrthoDB" id="3562306at2"/>
<dbReference type="Pfam" id="PF05721">
    <property type="entry name" value="PhyH"/>
    <property type="match status" value="1"/>
</dbReference>
<evidence type="ECO:0000313" key="2">
    <source>
        <dbReference type="Proteomes" id="UP000266649"/>
    </source>
</evidence>
<name>A0A398BSE2_9RHOB</name>
<keyword evidence="1" id="KW-0223">Dioxygenase</keyword>
<dbReference type="InterPro" id="IPR008775">
    <property type="entry name" value="Phytyl_CoA_dOase-like"/>
</dbReference>
<evidence type="ECO:0000313" key="1">
    <source>
        <dbReference type="EMBL" id="RID90106.1"/>
    </source>
</evidence>
<organism evidence="1 2">
    <name type="scientific">Gemmobacter lutimaris</name>
    <dbReference type="NCBI Taxonomy" id="2306023"/>
    <lineage>
        <taxon>Bacteria</taxon>
        <taxon>Pseudomonadati</taxon>
        <taxon>Pseudomonadota</taxon>
        <taxon>Alphaproteobacteria</taxon>
        <taxon>Rhodobacterales</taxon>
        <taxon>Paracoccaceae</taxon>
        <taxon>Gemmobacter</taxon>
    </lineage>
</organism>
<dbReference type="Gene3D" id="2.60.120.620">
    <property type="entry name" value="q2cbj1_9rhob like domain"/>
    <property type="match status" value="1"/>
</dbReference>
<dbReference type="EMBL" id="QXXQ01000017">
    <property type="protein sequence ID" value="RID90106.1"/>
    <property type="molecule type" value="Genomic_DNA"/>
</dbReference>
<dbReference type="AlphaFoldDB" id="A0A398BSE2"/>
<dbReference type="GO" id="GO:0048244">
    <property type="term" value="F:phytanoyl-CoA dioxygenase activity"/>
    <property type="evidence" value="ECO:0007669"/>
    <property type="project" value="InterPro"/>
</dbReference>
<dbReference type="Proteomes" id="UP000266649">
    <property type="component" value="Unassembled WGS sequence"/>
</dbReference>
<protein>
    <submittedName>
        <fullName evidence="1">Phytanoyl-CoA dioxygenase</fullName>
    </submittedName>
</protein>
<keyword evidence="1" id="KW-0560">Oxidoreductase</keyword>
<gene>
    <name evidence="1" type="ORF">D2N39_19660</name>
</gene>
<dbReference type="RefSeq" id="WP_119136486.1">
    <property type="nucleotide sequence ID" value="NZ_QXXQ01000017.1"/>
</dbReference>
<dbReference type="InterPro" id="IPR047128">
    <property type="entry name" value="PhyH"/>
</dbReference>
<proteinExistence type="predicted"/>
<keyword evidence="2" id="KW-1185">Reference proteome</keyword>